<evidence type="ECO:0000256" key="1">
    <source>
        <dbReference type="SAM" id="Phobius"/>
    </source>
</evidence>
<evidence type="ECO:0000313" key="2">
    <source>
        <dbReference type="EMBL" id="GGK48769.1"/>
    </source>
</evidence>
<sequence length="365" mass="38312">MEAPHTLDAAPLPVTTSAVGSALPSRKWILALVLGLVVILSASAGTIGIAYWLMQPNDVAFAIGSCVDDDTAPVERDCAEPNAIYRVTARERAQAPTELSCVKHANATRAVIQPLAHGKSDIALCLTPTRANTTDAGMLTVNDCVTVQEQGQKLWRVDCAKADVRRVVGIEKREKLPVNDGACRASTTARQAFAQTSLGGRAIVFCTVSAHPSSRVEDAEPGDCFDAAIFAKTSCASPTAMYRVLDVRREYSEPAKPMCASVPNATASFASSSEITDLKIVSCLGPAQLNHIGYANVGACVTGLERAGDTIDITLVDCADPAADGVVSEIHAVHEAECPRGFGSSARFSRSEKTGPALSVCIAAR</sequence>
<dbReference type="EMBL" id="BMMW01000002">
    <property type="protein sequence ID" value="GGK48769.1"/>
    <property type="molecule type" value="Genomic_DNA"/>
</dbReference>
<organism evidence="2 3">
    <name type="scientific">Nocardia camponoti</name>
    <dbReference type="NCBI Taxonomy" id="1616106"/>
    <lineage>
        <taxon>Bacteria</taxon>
        <taxon>Bacillati</taxon>
        <taxon>Actinomycetota</taxon>
        <taxon>Actinomycetes</taxon>
        <taxon>Mycobacteriales</taxon>
        <taxon>Nocardiaceae</taxon>
        <taxon>Nocardia</taxon>
    </lineage>
</organism>
<reference evidence="2" key="2">
    <citation type="submission" date="2020-09" db="EMBL/GenBank/DDBJ databases">
        <authorList>
            <person name="Sun Q."/>
            <person name="Zhou Y."/>
        </authorList>
    </citation>
    <scope>NUCLEOTIDE SEQUENCE</scope>
    <source>
        <strain evidence="2">CGMCC 4.7278</strain>
    </source>
</reference>
<keyword evidence="1" id="KW-0472">Membrane</keyword>
<dbReference type="Proteomes" id="UP000612956">
    <property type="component" value="Unassembled WGS sequence"/>
</dbReference>
<keyword evidence="3" id="KW-1185">Reference proteome</keyword>
<gene>
    <name evidence="2" type="ORF">GCM10011591_20180</name>
</gene>
<protein>
    <submittedName>
        <fullName evidence="2">Uncharacterized protein</fullName>
    </submittedName>
</protein>
<proteinExistence type="predicted"/>
<dbReference type="AlphaFoldDB" id="A0A917QH57"/>
<name>A0A917QH57_9NOCA</name>
<evidence type="ECO:0000313" key="3">
    <source>
        <dbReference type="Proteomes" id="UP000612956"/>
    </source>
</evidence>
<keyword evidence="1" id="KW-0812">Transmembrane</keyword>
<keyword evidence="1" id="KW-1133">Transmembrane helix</keyword>
<accession>A0A917QH57</accession>
<feature type="transmembrane region" description="Helical" evidence="1">
    <location>
        <begin position="28"/>
        <end position="54"/>
    </location>
</feature>
<comment type="caution">
    <text evidence="2">The sequence shown here is derived from an EMBL/GenBank/DDBJ whole genome shotgun (WGS) entry which is preliminary data.</text>
</comment>
<dbReference type="RefSeq" id="WP_188828650.1">
    <property type="nucleotide sequence ID" value="NZ_BMMW01000002.1"/>
</dbReference>
<reference evidence="2" key="1">
    <citation type="journal article" date="2014" name="Int. J. Syst. Evol. Microbiol.">
        <title>Complete genome sequence of Corynebacterium casei LMG S-19264T (=DSM 44701T), isolated from a smear-ripened cheese.</title>
        <authorList>
            <consortium name="US DOE Joint Genome Institute (JGI-PGF)"/>
            <person name="Walter F."/>
            <person name="Albersmeier A."/>
            <person name="Kalinowski J."/>
            <person name="Ruckert C."/>
        </authorList>
    </citation>
    <scope>NUCLEOTIDE SEQUENCE</scope>
    <source>
        <strain evidence="2">CGMCC 4.7278</strain>
    </source>
</reference>